<sequence length="237" mass="28001">MISIFTFPHPLTNPIFCRQLFYFGAHSMKYHFITIEGNIGAGKTTLAHLLAKKYDARLILEAFADNPFLSKFYENPSQFAFPLELFFMAERYKQLKELIQTRDLFNTITISDYLFTKCLLFAKVNLPEEEFRLYQKLFDIIHQQLVQPDILIYLHAPVQKLQANIKRRNRPYEQQIPDDYLFNIQQTYTQYIKQHNIKTLFIDASNADFLGNEKHLQVITDALEKDYGPGQHYFTLP</sequence>
<dbReference type="InterPro" id="IPR002624">
    <property type="entry name" value="DCK/DGK"/>
</dbReference>
<dbReference type="SUPFAM" id="SSF52540">
    <property type="entry name" value="P-loop containing nucleoside triphosphate hydrolases"/>
    <property type="match status" value="1"/>
</dbReference>
<dbReference type="CDD" id="cd01673">
    <property type="entry name" value="dNK"/>
    <property type="match status" value="1"/>
</dbReference>
<dbReference type="AlphaFoldDB" id="A0A4Q7MFE9"/>
<dbReference type="Proteomes" id="UP000293874">
    <property type="component" value="Unassembled WGS sequence"/>
</dbReference>
<feature type="domain" description="Deoxynucleoside kinase" evidence="2">
    <location>
        <begin position="33"/>
        <end position="223"/>
    </location>
</feature>
<comment type="caution">
    <text evidence="3">The sequence shown here is derived from an EMBL/GenBank/DDBJ whole genome shotgun (WGS) entry which is preliminary data.</text>
</comment>
<dbReference type="PANTHER" id="PTHR10513">
    <property type="entry name" value="DEOXYNUCLEOSIDE KINASE"/>
    <property type="match status" value="1"/>
</dbReference>
<evidence type="ECO:0000259" key="2">
    <source>
        <dbReference type="Pfam" id="PF01712"/>
    </source>
</evidence>
<organism evidence="3 4">
    <name type="scientific">Pseudobacter ginsenosidimutans</name>
    <dbReference type="NCBI Taxonomy" id="661488"/>
    <lineage>
        <taxon>Bacteria</taxon>
        <taxon>Pseudomonadati</taxon>
        <taxon>Bacteroidota</taxon>
        <taxon>Chitinophagia</taxon>
        <taxon>Chitinophagales</taxon>
        <taxon>Chitinophagaceae</taxon>
        <taxon>Pseudobacter</taxon>
    </lineage>
</organism>
<dbReference type="GO" id="GO:0005524">
    <property type="term" value="F:ATP binding"/>
    <property type="evidence" value="ECO:0007669"/>
    <property type="project" value="UniProtKB-KW"/>
</dbReference>
<dbReference type="Pfam" id="PF01712">
    <property type="entry name" value="dNK"/>
    <property type="match status" value="1"/>
</dbReference>
<evidence type="ECO:0000313" key="3">
    <source>
        <dbReference type="EMBL" id="RZS65119.1"/>
    </source>
</evidence>
<reference evidence="3 4" key="1">
    <citation type="submission" date="2019-02" db="EMBL/GenBank/DDBJ databases">
        <title>Genomic Encyclopedia of Type Strains, Phase IV (KMG-IV): sequencing the most valuable type-strain genomes for metagenomic binning, comparative biology and taxonomic classification.</title>
        <authorList>
            <person name="Goeker M."/>
        </authorList>
    </citation>
    <scope>NUCLEOTIDE SEQUENCE [LARGE SCALE GENOMIC DNA]</scope>
    <source>
        <strain evidence="3 4">DSM 18116</strain>
    </source>
</reference>
<keyword evidence="4" id="KW-1185">Reference proteome</keyword>
<gene>
    <name evidence="3" type="ORF">EV199_5875</name>
</gene>
<dbReference type="PIRSF" id="PIRSF000705">
    <property type="entry name" value="DNK"/>
    <property type="match status" value="1"/>
</dbReference>
<name>A0A4Q7MFE9_9BACT</name>
<dbReference type="GO" id="GO:0005737">
    <property type="term" value="C:cytoplasm"/>
    <property type="evidence" value="ECO:0007669"/>
    <property type="project" value="TreeGrafter"/>
</dbReference>
<protein>
    <submittedName>
        <fullName evidence="3">Deoxyadenosine/deoxycytidine kinase</fullName>
    </submittedName>
</protein>
<dbReference type="InterPro" id="IPR027417">
    <property type="entry name" value="P-loop_NTPase"/>
</dbReference>
<keyword evidence="1" id="KW-0547">Nucleotide-binding</keyword>
<dbReference type="InterPro" id="IPR031314">
    <property type="entry name" value="DNK_dom"/>
</dbReference>
<dbReference type="InterPro" id="IPR050566">
    <property type="entry name" value="Deoxyribonucleoside_kinase"/>
</dbReference>
<dbReference type="Gene3D" id="3.40.50.300">
    <property type="entry name" value="P-loop containing nucleotide triphosphate hydrolases"/>
    <property type="match status" value="1"/>
</dbReference>
<dbReference type="PANTHER" id="PTHR10513:SF46">
    <property type="entry name" value="DEOXYGUANOSINE KINASE"/>
    <property type="match status" value="1"/>
</dbReference>
<keyword evidence="1" id="KW-0067">ATP-binding</keyword>
<feature type="binding site" evidence="1">
    <location>
        <begin position="37"/>
        <end position="45"/>
    </location>
    <ligand>
        <name>ATP</name>
        <dbReference type="ChEBI" id="CHEBI:30616"/>
    </ligand>
</feature>
<evidence type="ECO:0000313" key="4">
    <source>
        <dbReference type="Proteomes" id="UP000293874"/>
    </source>
</evidence>
<dbReference type="EMBL" id="SGXA01000006">
    <property type="protein sequence ID" value="RZS65119.1"/>
    <property type="molecule type" value="Genomic_DNA"/>
</dbReference>
<keyword evidence="3" id="KW-0418">Kinase</keyword>
<proteinExistence type="predicted"/>
<accession>A0A4Q7MFE9</accession>
<dbReference type="GO" id="GO:0019136">
    <property type="term" value="F:deoxynucleoside kinase activity"/>
    <property type="evidence" value="ECO:0007669"/>
    <property type="project" value="InterPro"/>
</dbReference>
<keyword evidence="3" id="KW-0808">Transferase</keyword>
<evidence type="ECO:0000256" key="1">
    <source>
        <dbReference type="PIRSR" id="PIRSR000705-3"/>
    </source>
</evidence>